<proteinExistence type="inferred from homology"/>
<feature type="region of interest" description="Disordered" evidence="4">
    <location>
        <begin position="275"/>
        <end position="332"/>
    </location>
</feature>
<accession>A0A2P6V6U7</accession>
<protein>
    <submittedName>
        <fullName evidence="5">Mitochondrial transcription termination factor</fullName>
    </submittedName>
</protein>
<dbReference type="Proteomes" id="UP000239649">
    <property type="component" value="Unassembled WGS sequence"/>
</dbReference>
<keyword evidence="2" id="KW-0806">Transcription termination</keyword>
<keyword evidence="2" id="KW-0804">Transcription</keyword>
<dbReference type="Gene3D" id="1.25.70.10">
    <property type="entry name" value="Transcription termination factor 3, mitochondrial"/>
    <property type="match status" value="1"/>
</dbReference>
<comment type="caution">
    <text evidence="5">The sequence shown here is derived from an EMBL/GenBank/DDBJ whole genome shotgun (WGS) entry which is preliminary data.</text>
</comment>
<evidence type="ECO:0000256" key="2">
    <source>
        <dbReference type="ARBA" id="ARBA00022472"/>
    </source>
</evidence>
<dbReference type="OrthoDB" id="515219at2759"/>
<dbReference type="EMBL" id="LHPF02000024">
    <property type="protein sequence ID" value="PSC69813.1"/>
    <property type="molecule type" value="Genomic_DNA"/>
</dbReference>
<feature type="region of interest" description="Disordered" evidence="4">
    <location>
        <begin position="393"/>
        <end position="414"/>
    </location>
</feature>
<sequence length="414" mass="43521">MLRAVGLGCRLRVSAFLVEQRAAITTCSPALGSAVKEQRRAEGDDQPPRAAAPPPAASAATTALDVPRPSHSLLRRTLETALEAMHRLALLVGSIRRLGANETYVRNYLERLGLDSFTLEHLHVMRPGVFKLSVARDIEPAVAWLRSIGVDGGALVELVRHTPTILSTNVDDQLEPLAALIAAAGGSPAAVLRACPGLAVVPVACLRGTRHVLRQLACTDEDVSLVLVSYPDLFAQLALTLQRLFTDFAVAGWKLAQRQQHQLAGAWQHRMERWQPPTRGHASGEATGGGGGGGEAGGGTSGSNDSAHAAANRPRPPPDRSHVQRSGGGGNAASTHLLHTSYIVDRGIYQGLLRVQAALEALPLVPEGEDREAAASQLQHAIDLLGQLAEAGTGVQRLQPEQEAAAGEQAASGG</sequence>
<keyword evidence="6" id="KW-1185">Reference proteome</keyword>
<feature type="compositionally biased region" description="Basic and acidic residues" evidence="4">
    <location>
        <begin position="36"/>
        <end position="47"/>
    </location>
</feature>
<evidence type="ECO:0000256" key="3">
    <source>
        <dbReference type="ARBA" id="ARBA00022946"/>
    </source>
</evidence>
<evidence type="ECO:0000313" key="6">
    <source>
        <dbReference type="Proteomes" id="UP000239649"/>
    </source>
</evidence>
<keyword evidence="3" id="KW-0809">Transit peptide</keyword>
<evidence type="ECO:0000256" key="1">
    <source>
        <dbReference type="ARBA" id="ARBA00007692"/>
    </source>
</evidence>
<evidence type="ECO:0000256" key="4">
    <source>
        <dbReference type="SAM" id="MobiDB-lite"/>
    </source>
</evidence>
<feature type="compositionally biased region" description="Gly residues" evidence="4">
    <location>
        <begin position="286"/>
        <end position="301"/>
    </location>
</feature>
<dbReference type="GO" id="GO:0003676">
    <property type="term" value="F:nucleic acid binding"/>
    <property type="evidence" value="ECO:0007669"/>
    <property type="project" value="InterPro"/>
</dbReference>
<evidence type="ECO:0000313" key="5">
    <source>
        <dbReference type="EMBL" id="PSC69813.1"/>
    </source>
</evidence>
<name>A0A2P6V6U7_9CHLO</name>
<dbReference type="Pfam" id="PF02536">
    <property type="entry name" value="mTERF"/>
    <property type="match status" value="1"/>
</dbReference>
<feature type="compositionally biased region" description="Low complexity" evidence="4">
    <location>
        <begin position="399"/>
        <end position="414"/>
    </location>
</feature>
<comment type="similarity">
    <text evidence="1">Belongs to the mTERF family.</text>
</comment>
<dbReference type="GO" id="GO:0006353">
    <property type="term" value="P:DNA-templated transcription termination"/>
    <property type="evidence" value="ECO:0007669"/>
    <property type="project" value="UniProtKB-KW"/>
</dbReference>
<keyword evidence="2" id="KW-0805">Transcription regulation</keyword>
<gene>
    <name evidence="5" type="ORF">C2E20_6738</name>
</gene>
<feature type="region of interest" description="Disordered" evidence="4">
    <location>
        <begin position="35"/>
        <end position="63"/>
    </location>
</feature>
<organism evidence="5 6">
    <name type="scientific">Micractinium conductrix</name>
    <dbReference type="NCBI Taxonomy" id="554055"/>
    <lineage>
        <taxon>Eukaryota</taxon>
        <taxon>Viridiplantae</taxon>
        <taxon>Chlorophyta</taxon>
        <taxon>core chlorophytes</taxon>
        <taxon>Trebouxiophyceae</taxon>
        <taxon>Chlorellales</taxon>
        <taxon>Chlorellaceae</taxon>
        <taxon>Chlorella clade</taxon>
        <taxon>Micractinium</taxon>
    </lineage>
</organism>
<dbReference type="AlphaFoldDB" id="A0A2P6V6U7"/>
<dbReference type="InterPro" id="IPR003690">
    <property type="entry name" value="MTERF"/>
</dbReference>
<reference evidence="5 6" key="1">
    <citation type="journal article" date="2018" name="Plant J.">
        <title>Genome sequences of Chlorella sorokiniana UTEX 1602 and Micractinium conductrix SAG 241.80: implications to maltose excretion by a green alga.</title>
        <authorList>
            <person name="Arriola M.B."/>
            <person name="Velmurugan N."/>
            <person name="Zhang Y."/>
            <person name="Plunkett M.H."/>
            <person name="Hondzo H."/>
            <person name="Barney B.M."/>
        </authorList>
    </citation>
    <scope>NUCLEOTIDE SEQUENCE [LARGE SCALE GENOMIC DNA]</scope>
    <source>
        <strain evidence="5 6">SAG 241.80</strain>
    </source>
</reference>
<dbReference type="InterPro" id="IPR038538">
    <property type="entry name" value="MTERF_sf"/>
</dbReference>